<feature type="domain" description="HTH cro/C1-type" evidence="2">
    <location>
        <begin position="5"/>
        <end position="60"/>
    </location>
</feature>
<reference evidence="3" key="1">
    <citation type="submission" date="2021-02" db="EMBL/GenBank/DDBJ databases">
        <title>Infant gut strain persistence is associated with maternal origin, phylogeny, and functional potential including surface adhesion and iron acquisition.</title>
        <authorList>
            <person name="Lou Y.C."/>
        </authorList>
    </citation>
    <scope>NUCLEOTIDE SEQUENCE</scope>
    <source>
        <strain evidence="3">L3_108_031G1_dasL3_108_031G1_concoct_20</strain>
    </source>
</reference>
<dbReference type="Gene3D" id="1.10.260.40">
    <property type="entry name" value="lambda repressor-like DNA-binding domains"/>
    <property type="match status" value="1"/>
</dbReference>
<dbReference type="InterPro" id="IPR050807">
    <property type="entry name" value="TransReg_Diox_bact_type"/>
</dbReference>
<dbReference type="Pfam" id="PF01381">
    <property type="entry name" value="HTH_3"/>
    <property type="match status" value="1"/>
</dbReference>
<dbReference type="SUPFAM" id="SSF47413">
    <property type="entry name" value="lambda repressor-like DNA-binding domains"/>
    <property type="match status" value="1"/>
</dbReference>
<dbReference type="GO" id="GO:0005829">
    <property type="term" value="C:cytosol"/>
    <property type="evidence" value="ECO:0007669"/>
    <property type="project" value="TreeGrafter"/>
</dbReference>
<evidence type="ECO:0000313" key="4">
    <source>
        <dbReference type="Proteomes" id="UP000778864"/>
    </source>
</evidence>
<dbReference type="Proteomes" id="UP000778864">
    <property type="component" value="Unassembled WGS sequence"/>
</dbReference>
<dbReference type="EMBL" id="JAGZMU010000005">
    <property type="protein sequence ID" value="MBS4893804.1"/>
    <property type="molecule type" value="Genomic_DNA"/>
</dbReference>
<evidence type="ECO:0000259" key="2">
    <source>
        <dbReference type="PROSITE" id="PS50943"/>
    </source>
</evidence>
<dbReference type="GO" id="GO:0003677">
    <property type="term" value="F:DNA binding"/>
    <property type="evidence" value="ECO:0007669"/>
    <property type="project" value="UniProtKB-KW"/>
</dbReference>
<name>A0A942WN67_VEIPA</name>
<evidence type="ECO:0000313" key="3">
    <source>
        <dbReference type="EMBL" id="MBS4893804.1"/>
    </source>
</evidence>
<dbReference type="AlphaFoldDB" id="A0A942WN67"/>
<dbReference type="PROSITE" id="PS50943">
    <property type="entry name" value="HTH_CROC1"/>
    <property type="match status" value="1"/>
</dbReference>
<keyword evidence="1" id="KW-0238">DNA-binding</keyword>
<comment type="caution">
    <text evidence="3">The sequence shown here is derived from an EMBL/GenBank/DDBJ whole genome shotgun (WGS) entry which is preliminary data.</text>
</comment>
<dbReference type="SMART" id="SM00530">
    <property type="entry name" value="HTH_XRE"/>
    <property type="match status" value="1"/>
</dbReference>
<dbReference type="CDD" id="cd00093">
    <property type="entry name" value="HTH_XRE"/>
    <property type="match status" value="1"/>
</dbReference>
<accession>A0A942WN67</accession>
<protein>
    <submittedName>
        <fullName evidence="3">Helix-turn-helix transcriptional regulator</fullName>
    </submittedName>
</protein>
<dbReference type="GO" id="GO:0003700">
    <property type="term" value="F:DNA-binding transcription factor activity"/>
    <property type="evidence" value="ECO:0007669"/>
    <property type="project" value="TreeGrafter"/>
</dbReference>
<dbReference type="PANTHER" id="PTHR46797:SF1">
    <property type="entry name" value="METHYLPHOSPHONATE SYNTHASE"/>
    <property type="match status" value="1"/>
</dbReference>
<proteinExistence type="predicted"/>
<organism evidence="3 4">
    <name type="scientific">Veillonella parvula</name>
    <name type="common">Staphylococcus parvulus</name>
    <dbReference type="NCBI Taxonomy" id="29466"/>
    <lineage>
        <taxon>Bacteria</taxon>
        <taxon>Bacillati</taxon>
        <taxon>Bacillota</taxon>
        <taxon>Negativicutes</taxon>
        <taxon>Veillonellales</taxon>
        <taxon>Veillonellaceae</taxon>
        <taxon>Veillonella</taxon>
    </lineage>
</organism>
<dbReference type="RefSeq" id="WP_278468128.1">
    <property type="nucleotide sequence ID" value="NZ_JAGZMU010000005.1"/>
</dbReference>
<sequence length="119" mass="13729">MNMPIRFLRTQRNISQKELAKKLNITPSYLSKIEHNEKSPSFELGLRIAMILDVCPFALSDEYTKKMLEQNKNRYHMCHKCYLDDFDAGQGKCGNFGQKVCVVKSIPNKNNNSIKEKGD</sequence>
<dbReference type="PANTHER" id="PTHR46797">
    <property type="entry name" value="HTH-TYPE TRANSCRIPTIONAL REGULATOR"/>
    <property type="match status" value="1"/>
</dbReference>
<evidence type="ECO:0000256" key="1">
    <source>
        <dbReference type="ARBA" id="ARBA00023125"/>
    </source>
</evidence>
<dbReference type="InterPro" id="IPR001387">
    <property type="entry name" value="Cro/C1-type_HTH"/>
</dbReference>
<gene>
    <name evidence="3" type="ORF">KHZ90_08515</name>
</gene>
<dbReference type="InterPro" id="IPR010982">
    <property type="entry name" value="Lambda_DNA-bd_dom_sf"/>
</dbReference>